<dbReference type="PANTHER" id="PTHR34614:SF2">
    <property type="entry name" value="TRANSPOSASE IS4-LIKE DOMAIN-CONTAINING PROTEIN"/>
    <property type="match status" value="1"/>
</dbReference>
<gene>
    <name evidence="2" type="ORF">ABNN70_14885</name>
</gene>
<dbReference type="GO" id="GO:0003677">
    <property type="term" value="F:DNA binding"/>
    <property type="evidence" value="ECO:0007669"/>
    <property type="project" value="InterPro"/>
</dbReference>
<dbReference type="AlphaFoldDB" id="A0AAU8IF83"/>
<dbReference type="SUPFAM" id="SSF53098">
    <property type="entry name" value="Ribonuclease H-like"/>
    <property type="match status" value="1"/>
</dbReference>
<dbReference type="InterPro" id="IPR012337">
    <property type="entry name" value="RNaseH-like_sf"/>
</dbReference>
<organism evidence="2">
    <name type="scientific">Sporolactobacillus sp. Y61</name>
    <dbReference type="NCBI Taxonomy" id="3160863"/>
    <lineage>
        <taxon>Bacteria</taxon>
        <taxon>Bacillati</taxon>
        <taxon>Bacillota</taxon>
        <taxon>Bacilli</taxon>
        <taxon>Bacillales</taxon>
        <taxon>Sporolactobacillaceae</taxon>
        <taxon>Sporolactobacillus</taxon>
    </lineage>
</organism>
<dbReference type="EMBL" id="CP159510">
    <property type="protein sequence ID" value="XCJ16894.1"/>
    <property type="molecule type" value="Genomic_DNA"/>
</dbReference>
<reference evidence="2" key="1">
    <citation type="submission" date="2024-06" db="EMBL/GenBank/DDBJ databases">
        <authorList>
            <person name="Fan A."/>
            <person name="Zhang F.Y."/>
            <person name="Zhang L."/>
        </authorList>
    </citation>
    <scope>NUCLEOTIDE SEQUENCE</scope>
    <source>
        <strain evidence="2">Y61</strain>
    </source>
</reference>
<evidence type="ECO:0000259" key="1">
    <source>
        <dbReference type="Pfam" id="PF01609"/>
    </source>
</evidence>
<dbReference type="InterPro" id="IPR047654">
    <property type="entry name" value="IS1634_transpos"/>
</dbReference>
<dbReference type="GO" id="GO:0006313">
    <property type="term" value="P:DNA transposition"/>
    <property type="evidence" value="ECO:0007669"/>
    <property type="project" value="InterPro"/>
</dbReference>
<dbReference type="RefSeq" id="WP_353948253.1">
    <property type="nucleotide sequence ID" value="NZ_CP159510.1"/>
</dbReference>
<dbReference type="PANTHER" id="PTHR34614">
    <property type="match status" value="1"/>
</dbReference>
<evidence type="ECO:0000313" key="2">
    <source>
        <dbReference type="EMBL" id="XCJ16894.1"/>
    </source>
</evidence>
<dbReference type="Pfam" id="PF01609">
    <property type="entry name" value="DDE_Tnp_1"/>
    <property type="match status" value="1"/>
</dbReference>
<dbReference type="GO" id="GO:0004803">
    <property type="term" value="F:transposase activity"/>
    <property type="evidence" value="ECO:0007669"/>
    <property type="project" value="InterPro"/>
</dbReference>
<name>A0AAU8IF83_9BACL</name>
<protein>
    <submittedName>
        <fullName evidence="2">IS1634 family transposase</fullName>
    </submittedName>
</protein>
<feature type="domain" description="Transposase IS4-like" evidence="1">
    <location>
        <begin position="220"/>
        <end position="488"/>
    </location>
</feature>
<dbReference type="InterPro" id="IPR002559">
    <property type="entry name" value="Transposase_11"/>
</dbReference>
<accession>A0AAU8IF83</accession>
<proteinExistence type="predicted"/>
<sequence length="554" mass="64122">MYLRRVSRKNKDGRTVAYLQLAQNEWDSKAKYAKARVIYSFGREDQLDVDALRRLVESISRYLSPEEALRAQSEIGQAADFAFKASKRLGGVWTLDQLWKMLSMDQIIHELLAGRKHDIDVERLIFAMVANRALDPTSKLGLEEWIQDEVALPGLNEAHVHQFYRAMDLLLEMRSQLEEQVYFSTANLLNLEVDLIYFDTTSSYFEVEPQEAPEKENLRKLGYSKDKRPDLLQVVIGMAVTKEGLPIRCWVWPGNTADKTVVEEAKKDLVGWKLGRVISVMDRGFSTEDNLTTLQRAGGHYIVGEPMRSGKKIVDEAMSRKGRYQKVRNHLEVKEIVVGDGEKRQRFILAYNSKEAEKDKKQRERLVRDLEMALEDLHQLPEKKHTKAACALRSHKLYGRYLRQLKDGQLRINRQALRDAARYDGKYLIRTSDDTLSAEEVALGYKNLMAVENGFRTLKSTLCLRPMYHRIEDRIKTHLLLNWLALLLIRLAELKTGETWPKLKHTMDQMVLGKFSSKKGDFYQRTEITAKQHEIIKTLGIKVPRKICRIDLKS</sequence>
<dbReference type="NCBIfam" id="NF033559">
    <property type="entry name" value="transpos_IS1634"/>
    <property type="match status" value="1"/>
</dbReference>